<dbReference type="EMBL" id="JARBHB010000004">
    <property type="protein sequence ID" value="KAJ8887255.1"/>
    <property type="molecule type" value="Genomic_DNA"/>
</dbReference>
<gene>
    <name evidence="1" type="ORF">PR048_013470</name>
</gene>
<accession>A0ABQ9HSJ3</accession>
<sequence>MMHQIKKCTEQEVCFVLKDDNWMASFEELEAFIGILNVRGAYGANTIHLLQLWSFEWDYKFCLLSEIWKKFVNNCFICYNRRDSITIDEQLFPSKCRQFTQYMPNKPDKFGEV</sequence>
<name>A0ABQ9HSJ3_9NEOP</name>
<organism evidence="1 2">
    <name type="scientific">Dryococelus australis</name>
    <dbReference type="NCBI Taxonomy" id="614101"/>
    <lineage>
        <taxon>Eukaryota</taxon>
        <taxon>Metazoa</taxon>
        <taxon>Ecdysozoa</taxon>
        <taxon>Arthropoda</taxon>
        <taxon>Hexapoda</taxon>
        <taxon>Insecta</taxon>
        <taxon>Pterygota</taxon>
        <taxon>Neoptera</taxon>
        <taxon>Polyneoptera</taxon>
        <taxon>Phasmatodea</taxon>
        <taxon>Verophasmatodea</taxon>
        <taxon>Anareolatae</taxon>
        <taxon>Phasmatidae</taxon>
        <taxon>Eurycanthinae</taxon>
        <taxon>Dryococelus</taxon>
    </lineage>
</organism>
<keyword evidence="2" id="KW-1185">Reference proteome</keyword>
<comment type="caution">
    <text evidence="1">The sequence shown here is derived from an EMBL/GenBank/DDBJ whole genome shotgun (WGS) entry which is preliminary data.</text>
</comment>
<evidence type="ECO:0000313" key="1">
    <source>
        <dbReference type="EMBL" id="KAJ8887255.1"/>
    </source>
</evidence>
<reference evidence="1 2" key="1">
    <citation type="submission" date="2023-02" db="EMBL/GenBank/DDBJ databases">
        <title>LHISI_Scaffold_Assembly.</title>
        <authorList>
            <person name="Stuart O.P."/>
            <person name="Cleave R."/>
            <person name="Magrath M.J.L."/>
            <person name="Mikheyev A.S."/>
        </authorList>
    </citation>
    <scope>NUCLEOTIDE SEQUENCE [LARGE SCALE GENOMIC DNA]</scope>
    <source>
        <strain evidence="1">Daus_M_001</strain>
        <tissue evidence="1">Leg muscle</tissue>
    </source>
</reference>
<evidence type="ECO:0000313" key="2">
    <source>
        <dbReference type="Proteomes" id="UP001159363"/>
    </source>
</evidence>
<proteinExistence type="predicted"/>
<evidence type="ECO:0008006" key="3">
    <source>
        <dbReference type="Google" id="ProtNLM"/>
    </source>
</evidence>
<protein>
    <recommendedName>
        <fullName evidence="3">Integrase zinc-binding domain-containing protein</fullName>
    </recommendedName>
</protein>
<dbReference type="Proteomes" id="UP001159363">
    <property type="component" value="Chromosome X"/>
</dbReference>